<evidence type="ECO:0000313" key="1">
    <source>
        <dbReference type="EMBL" id="KAI6090251.1"/>
    </source>
</evidence>
<dbReference type="Proteomes" id="UP001497680">
    <property type="component" value="Unassembled WGS sequence"/>
</dbReference>
<proteinExistence type="predicted"/>
<evidence type="ECO:0000313" key="2">
    <source>
        <dbReference type="Proteomes" id="UP001497680"/>
    </source>
</evidence>
<sequence length="69" mass="7794">MKDIKDSYRRLDLANHPDKNPENAEAATAAFQKIQLAYETLSDPERRSEYDAHTSSAQVDRQMGEASLP</sequence>
<protein>
    <submittedName>
        <fullName evidence="1">DnaJ domain-containing protein</fullName>
    </submittedName>
</protein>
<keyword evidence="2" id="KW-1185">Reference proteome</keyword>
<comment type="caution">
    <text evidence="1">The sequence shown here is derived from an EMBL/GenBank/DDBJ whole genome shotgun (WGS) entry which is preliminary data.</text>
</comment>
<organism evidence="1 2">
    <name type="scientific">Hypoxylon rubiginosum</name>
    <dbReference type="NCBI Taxonomy" id="110542"/>
    <lineage>
        <taxon>Eukaryota</taxon>
        <taxon>Fungi</taxon>
        <taxon>Dikarya</taxon>
        <taxon>Ascomycota</taxon>
        <taxon>Pezizomycotina</taxon>
        <taxon>Sordariomycetes</taxon>
        <taxon>Xylariomycetidae</taxon>
        <taxon>Xylariales</taxon>
        <taxon>Hypoxylaceae</taxon>
        <taxon>Hypoxylon</taxon>
    </lineage>
</organism>
<gene>
    <name evidence="1" type="ORF">F4821DRAFT_27981</name>
</gene>
<reference evidence="1 2" key="1">
    <citation type="journal article" date="2022" name="New Phytol.">
        <title>Ecological generalism drives hyperdiversity of secondary metabolite gene clusters in xylarialean endophytes.</title>
        <authorList>
            <person name="Franco M.E.E."/>
            <person name="Wisecaver J.H."/>
            <person name="Arnold A.E."/>
            <person name="Ju Y.M."/>
            <person name="Slot J.C."/>
            <person name="Ahrendt S."/>
            <person name="Moore L.P."/>
            <person name="Eastman K.E."/>
            <person name="Scott K."/>
            <person name="Konkel Z."/>
            <person name="Mondo S.J."/>
            <person name="Kuo A."/>
            <person name="Hayes R.D."/>
            <person name="Haridas S."/>
            <person name="Andreopoulos B."/>
            <person name="Riley R."/>
            <person name="LaButti K."/>
            <person name="Pangilinan J."/>
            <person name="Lipzen A."/>
            <person name="Amirebrahimi M."/>
            <person name="Yan J."/>
            <person name="Adam C."/>
            <person name="Keymanesh K."/>
            <person name="Ng V."/>
            <person name="Louie K."/>
            <person name="Northen T."/>
            <person name="Drula E."/>
            <person name="Henrissat B."/>
            <person name="Hsieh H.M."/>
            <person name="Youens-Clark K."/>
            <person name="Lutzoni F."/>
            <person name="Miadlikowska J."/>
            <person name="Eastwood D.C."/>
            <person name="Hamelin R.C."/>
            <person name="Grigoriev I.V."/>
            <person name="U'Ren J.M."/>
        </authorList>
    </citation>
    <scope>NUCLEOTIDE SEQUENCE [LARGE SCALE GENOMIC DNA]</scope>
    <source>
        <strain evidence="1 2">ER1909</strain>
    </source>
</reference>
<accession>A0ACC0DC99</accession>
<name>A0ACC0DC99_9PEZI</name>
<dbReference type="EMBL" id="MU394291">
    <property type="protein sequence ID" value="KAI6090251.1"/>
    <property type="molecule type" value="Genomic_DNA"/>
</dbReference>